<gene>
    <name evidence="1" type="ORF">Tci_828486</name>
</gene>
<reference evidence="1" key="1">
    <citation type="journal article" date="2019" name="Sci. Rep.">
        <title>Draft genome of Tanacetum cinerariifolium, the natural source of mosquito coil.</title>
        <authorList>
            <person name="Yamashiro T."/>
            <person name="Shiraishi A."/>
            <person name="Satake H."/>
            <person name="Nakayama K."/>
        </authorList>
    </citation>
    <scope>NUCLEOTIDE SEQUENCE</scope>
</reference>
<evidence type="ECO:0000313" key="1">
    <source>
        <dbReference type="EMBL" id="GFC56516.1"/>
    </source>
</evidence>
<accession>A0A699Q034</accession>
<dbReference type="AlphaFoldDB" id="A0A699Q034"/>
<name>A0A699Q034_TANCI</name>
<sequence length="194" mass="22352">MSYPRFTKIIINHFLSLHKSIPKGLSSCLNTIKDDGVIYRLKFVNKGEDFQEYGRAILDTMLTDEIKHSEAYQAFITYSTGLIPPKKTKEIQQAGRDETLVPTAERVKISSTNMRIDPTMTQKEETFQVVLDLIKASPCYNAFLVTADVPEIYMQEFWFTIKKIKKTTSYEFDLADKKCKVDVELFRMILGICP</sequence>
<comment type="caution">
    <text evidence="1">The sequence shown here is derived from an EMBL/GenBank/DDBJ whole genome shotgun (WGS) entry which is preliminary data.</text>
</comment>
<protein>
    <submittedName>
        <fullName evidence="1">Uncharacterized protein</fullName>
    </submittedName>
</protein>
<proteinExistence type="predicted"/>
<dbReference type="EMBL" id="BKCJ010969787">
    <property type="protein sequence ID" value="GFC56516.1"/>
    <property type="molecule type" value="Genomic_DNA"/>
</dbReference>
<organism evidence="1">
    <name type="scientific">Tanacetum cinerariifolium</name>
    <name type="common">Dalmatian daisy</name>
    <name type="synonym">Chrysanthemum cinerariifolium</name>
    <dbReference type="NCBI Taxonomy" id="118510"/>
    <lineage>
        <taxon>Eukaryota</taxon>
        <taxon>Viridiplantae</taxon>
        <taxon>Streptophyta</taxon>
        <taxon>Embryophyta</taxon>
        <taxon>Tracheophyta</taxon>
        <taxon>Spermatophyta</taxon>
        <taxon>Magnoliopsida</taxon>
        <taxon>eudicotyledons</taxon>
        <taxon>Gunneridae</taxon>
        <taxon>Pentapetalae</taxon>
        <taxon>asterids</taxon>
        <taxon>campanulids</taxon>
        <taxon>Asterales</taxon>
        <taxon>Asteraceae</taxon>
        <taxon>Asteroideae</taxon>
        <taxon>Anthemideae</taxon>
        <taxon>Anthemidinae</taxon>
        <taxon>Tanacetum</taxon>
    </lineage>
</organism>